<proteinExistence type="predicted"/>
<dbReference type="EMBL" id="CP002771">
    <property type="protein sequence ID" value="AEF54419.1"/>
    <property type="molecule type" value="Genomic_DNA"/>
</dbReference>
<sequence>MTKLHKSFAFALTFALAGLATSANAVENRKTICVHDHQTRVIEVVYPEGNRLPCEVQYTKSEGTKTLWSAKNKAGYCENKAAEFVGKQTAWGWSCDLAENSDMKEEATAQ</sequence>
<evidence type="ECO:0000313" key="3">
    <source>
        <dbReference type="Proteomes" id="UP000009230"/>
    </source>
</evidence>
<organism evidence="2 3">
    <name type="scientific">Marinomonas posidonica (strain CECT 7376 / NCIMB 14433 / IVIA-Po-181)</name>
    <dbReference type="NCBI Taxonomy" id="491952"/>
    <lineage>
        <taxon>Bacteria</taxon>
        <taxon>Pseudomonadati</taxon>
        <taxon>Pseudomonadota</taxon>
        <taxon>Gammaproteobacteria</taxon>
        <taxon>Oceanospirillales</taxon>
        <taxon>Oceanospirillaceae</taxon>
        <taxon>Marinomonas</taxon>
    </lineage>
</organism>
<protein>
    <submittedName>
        <fullName evidence="2">Uncharacterized protein</fullName>
    </submittedName>
</protein>
<reference evidence="2 3" key="1">
    <citation type="journal article" date="2012" name="Stand. Genomic Sci.">
        <title>Complete genome sequence of Marinomonas posidonica type strain (IVIA-Po-181(T)).</title>
        <authorList>
            <person name="Lucas-Elio P."/>
            <person name="Goodwin L."/>
            <person name="Woyke T."/>
            <person name="Pitluck S."/>
            <person name="Nolan M."/>
            <person name="Kyrpides N.C."/>
            <person name="Detter J.C."/>
            <person name="Copeland A."/>
            <person name="Lu M."/>
            <person name="Bruce D."/>
            <person name="Detter C."/>
            <person name="Tapia R."/>
            <person name="Han S."/>
            <person name="Land M.L."/>
            <person name="Ivanova N."/>
            <person name="Mikhailova N."/>
            <person name="Johnston A.W."/>
            <person name="Sanchez-Amat A."/>
        </authorList>
    </citation>
    <scope>NUCLEOTIDE SEQUENCE [LARGE SCALE GENOMIC DNA]</scope>
    <source>
        <strain evidence="3">CECT 7376 / NCIMB 14433 / IVIA-Po-181</strain>
    </source>
</reference>
<dbReference type="AlphaFoldDB" id="F6CWR9"/>
<gene>
    <name evidence="2" type="ordered locus">Mar181_1376</name>
</gene>
<keyword evidence="1" id="KW-0732">Signal</keyword>
<dbReference type="HOGENOM" id="CLU_125965_1_0_6"/>
<dbReference type="Proteomes" id="UP000009230">
    <property type="component" value="Chromosome"/>
</dbReference>
<dbReference type="KEGG" id="mpc:Mar181_1376"/>
<dbReference type="OrthoDB" id="5771152at2"/>
<feature type="chain" id="PRO_5003332756" evidence="1">
    <location>
        <begin position="26"/>
        <end position="110"/>
    </location>
</feature>
<dbReference type="RefSeq" id="WP_013795894.1">
    <property type="nucleotide sequence ID" value="NC_015559.1"/>
</dbReference>
<name>F6CWR9_MARPP</name>
<evidence type="ECO:0000256" key="1">
    <source>
        <dbReference type="SAM" id="SignalP"/>
    </source>
</evidence>
<feature type="signal peptide" evidence="1">
    <location>
        <begin position="1"/>
        <end position="25"/>
    </location>
</feature>
<keyword evidence="3" id="KW-1185">Reference proteome</keyword>
<dbReference type="eggNOG" id="ENOG5032YIE">
    <property type="taxonomic scope" value="Bacteria"/>
</dbReference>
<evidence type="ECO:0000313" key="2">
    <source>
        <dbReference type="EMBL" id="AEF54419.1"/>
    </source>
</evidence>
<accession>F6CWR9</accession>